<gene>
    <name evidence="1" type="ORF">JTE90_010990</name>
</gene>
<accession>A0AAV6VDW5</accession>
<dbReference type="Proteomes" id="UP000827092">
    <property type="component" value="Unassembled WGS sequence"/>
</dbReference>
<organism evidence="1 2">
    <name type="scientific">Oedothorax gibbosus</name>
    <dbReference type="NCBI Taxonomy" id="931172"/>
    <lineage>
        <taxon>Eukaryota</taxon>
        <taxon>Metazoa</taxon>
        <taxon>Ecdysozoa</taxon>
        <taxon>Arthropoda</taxon>
        <taxon>Chelicerata</taxon>
        <taxon>Arachnida</taxon>
        <taxon>Araneae</taxon>
        <taxon>Araneomorphae</taxon>
        <taxon>Entelegynae</taxon>
        <taxon>Araneoidea</taxon>
        <taxon>Linyphiidae</taxon>
        <taxon>Erigoninae</taxon>
        <taxon>Oedothorax</taxon>
    </lineage>
</organism>
<protein>
    <submittedName>
        <fullName evidence="1">Uncharacterized protein</fullName>
    </submittedName>
</protein>
<sequence length="87" mass="9592">MKGDLDFIDAYFSAIAAPPVSVTRLSRVASRSSNTDQMHEETAASLICVYRALVNPNLNPSCTEIRWLYPPLVICRSSDAAIRFGDD</sequence>
<evidence type="ECO:0000313" key="2">
    <source>
        <dbReference type="Proteomes" id="UP000827092"/>
    </source>
</evidence>
<comment type="caution">
    <text evidence="1">The sequence shown here is derived from an EMBL/GenBank/DDBJ whole genome shotgun (WGS) entry which is preliminary data.</text>
</comment>
<proteinExistence type="predicted"/>
<dbReference type="AlphaFoldDB" id="A0AAV6VDW5"/>
<keyword evidence="2" id="KW-1185">Reference proteome</keyword>
<dbReference type="EMBL" id="JAFNEN010000103">
    <property type="protein sequence ID" value="KAG8194376.1"/>
    <property type="molecule type" value="Genomic_DNA"/>
</dbReference>
<evidence type="ECO:0000313" key="1">
    <source>
        <dbReference type="EMBL" id="KAG8194376.1"/>
    </source>
</evidence>
<reference evidence="1 2" key="1">
    <citation type="journal article" date="2022" name="Nat. Ecol. Evol.">
        <title>A masculinizing supergene underlies an exaggerated male reproductive morph in a spider.</title>
        <authorList>
            <person name="Hendrickx F."/>
            <person name="De Corte Z."/>
            <person name="Sonet G."/>
            <person name="Van Belleghem S.M."/>
            <person name="Kostlbacher S."/>
            <person name="Vangestel C."/>
        </authorList>
    </citation>
    <scope>NUCLEOTIDE SEQUENCE [LARGE SCALE GENOMIC DNA]</scope>
    <source>
        <strain evidence="1">W744_W776</strain>
    </source>
</reference>
<name>A0AAV6VDW5_9ARAC</name>